<comment type="similarity">
    <text evidence="2">Belongs to the GerABKC lipoprotein family.</text>
</comment>
<evidence type="ECO:0000256" key="1">
    <source>
        <dbReference type="ARBA" id="ARBA00004635"/>
    </source>
</evidence>
<evidence type="ECO:0000256" key="7">
    <source>
        <dbReference type="ARBA" id="ARBA00023288"/>
    </source>
</evidence>
<dbReference type="Proteomes" id="UP000552038">
    <property type="component" value="Unassembled WGS sequence"/>
</dbReference>
<dbReference type="InterPro" id="IPR046953">
    <property type="entry name" value="Spore_GerAC-like_C"/>
</dbReference>
<keyword evidence="4" id="KW-0732">Signal</keyword>
<evidence type="ECO:0000259" key="8">
    <source>
        <dbReference type="Pfam" id="PF05504"/>
    </source>
</evidence>
<dbReference type="Gene3D" id="3.30.300.210">
    <property type="entry name" value="Nutrient germinant receptor protein C, domain 3"/>
    <property type="match status" value="1"/>
</dbReference>
<dbReference type="GO" id="GO:0016020">
    <property type="term" value="C:membrane"/>
    <property type="evidence" value="ECO:0007669"/>
    <property type="project" value="UniProtKB-SubCell"/>
</dbReference>
<keyword evidence="7" id="KW-0449">Lipoprotein</keyword>
<evidence type="ECO:0000256" key="6">
    <source>
        <dbReference type="ARBA" id="ARBA00023139"/>
    </source>
</evidence>
<sequence>MRLTRMIRYIASTILLCLLVPLLASCWDRTEIEQLSIILAAGLDQDGDGGIKTTLQVYVPKEGGASSSSSGGKEGGKGGSTTVFSANGKTLGEAVFELQNKMPRYIFWGQTEVYVISKKLAEEGLLKHFDFFLRYQNPREHALIFITDGEASDFLKSMPQLHQNVAEMFKDLGKSRSIWDVTLLDYMKMMAGDSSMGFAPFVEWKTSELGVRVPSIDKLSVFKKDHYVGEIGGKDVIGVMWLRGEKKRLTVSLCKEGDGKDCLSLRVRHNTLTIDPYWDGKQLTMRMKLVAFMDMTQNSTKLDVSDSDQTRQAETKIEANIEQIIKQSISMSQKKLSTDVFDFAARVHRKYPSQWKDQIGPNWDHIYANMKIEIRVHALIERPGSITSTIEQKAGVH</sequence>
<dbReference type="EMBL" id="JABFOR010000015">
    <property type="protein sequence ID" value="NOJ71591.1"/>
    <property type="molecule type" value="Genomic_DNA"/>
</dbReference>
<dbReference type="RefSeq" id="WP_163974631.1">
    <property type="nucleotide sequence ID" value="NZ_JABFOR010000015.1"/>
</dbReference>
<dbReference type="PROSITE" id="PS51257">
    <property type="entry name" value="PROKAR_LIPOPROTEIN"/>
    <property type="match status" value="1"/>
</dbReference>
<gene>
    <name evidence="10" type="ORF">HMI46_13630</name>
</gene>
<proteinExistence type="inferred from homology"/>
<dbReference type="AlphaFoldDB" id="A0AAP6ZXP5"/>
<comment type="subcellular location">
    <subcellularLocation>
        <location evidence="1">Membrane</location>
        <topology evidence="1">Lipid-anchor</topology>
    </subcellularLocation>
</comment>
<dbReference type="InterPro" id="IPR038501">
    <property type="entry name" value="Spore_GerAC_C_sf"/>
</dbReference>
<feature type="domain" description="Spore germination GerAC-like C-terminal" evidence="8">
    <location>
        <begin position="219"/>
        <end position="384"/>
    </location>
</feature>
<dbReference type="InterPro" id="IPR057336">
    <property type="entry name" value="GerAC_N"/>
</dbReference>
<comment type="caution">
    <text evidence="10">The sequence shown here is derived from an EMBL/GenBank/DDBJ whole genome shotgun (WGS) entry which is preliminary data.</text>
</comment>
<feature type="domain" description="Spore germination protein N-terminal" evidence="9">
    <location>
        <begin position="28"/>
        <end position="202"/>
    </location>
</feature>
<evidence type="ECO:0000256" key="5">
    <source>
        <dbReference type="ARBA" id="ARBA00023136"/>
    </source>
</evidence>
<evidence type="ECO:0000256" key="2">
    <source>
        <dbReference type="ARBA" id="ARBA00007886"/>
    </source>
</evidence>
<evidence type="ECO:0000313" key="11">
    <source>
        <dbReference type="Proteomes" id="UP000552038"/>
    </source>
</evidence>
<name>A0AAP6ZXP5_PAEAL</name>
<dbReference type="GO" id="GO:0009847">
    <property type="term" value="P:spore germination"/>
    <property type="evidence" value="ECO:0007669"/>
    <property type="project" value="InterPro"/>
</dbReference>
<dbReference type="Pfam" id="PF25198">
    <property type="entry name" value="Spore_GerAC_N"/>
    <property type="match status" value="1"/>
</dbReference>
<evidence type="ECO:0000259" key="9">
    <source>
        <dbReference type="Pfam" id="PF25198"/>
    </source>
</evidence>
<protein>
    <submittedName>
        <fullName evidence="10">Ger(X)C family spore germination protein</fullName>
    </submittedName>
</protein>
<keyword evidence="6" id="KW-0564">Palmitate</keyword>
<reference evidence="10 11" key="1">
    <citation type="submission" date="2020-05" db="EMBL/GenBank/DDBJ databases">
        <title>Whole genome sequencing and identification of novel metabolites from Paenibacillus alvei strain JR949.</title>
        <authorList>
            <person name="Rajendhran J."/>
            <person name="Sree Pranav P."/>
            <person name="Mahalakshmi B."/>
            <person name="Karthikeyan R."/>
        </authorList>
    </citation>
    <scope>NUCLEOTIDE SEQUENCE [LARGE SCALE GENOMIC DNA]</scope>
    <source>
        <strain evidence="10 11">JR949</strain>
    </source>
</reference>
<dbReference type="NCBIfam" id="TIGR02887">
    <property type="entry name" value="spore_ger_x_C"/>
    <property type="match status" value="1"/>
</dbReference>
<organism evidence="10 11">
    <name type="scientific">Paenibacillus alvei</name>
    <name type="common">Bacillus alvei</name>
    <dbReference type="NCBI Taxonomy" id="44250"/>
    <lineage>
        <taxon>Bacteria</taxon>
        <taxon>Bacillati</taxon>
        <taxon>Bacillota</taxon>
        <taxon>Bacilli</taxon>
        <taxon>Bacillales</taxon>
        <taxon>Paenibacillaceae</taxon>
        <taxon>Paenibacillus</taxon>
    </lineage>
</organism>
<keyword evidence="5" id="KW-0472">Membrane</keyword>
<keyword evidence="3" id="KW-0309">Germination</keyword>
<accession>A0AAP6ZXP5</accession>
<dbReference type="Gene3D" id="6.20.190.10">
    <property type="entry name" value="Nutrient germinant receptor protein C, domain 1"/>
    <property type="match status" value="1"/>
</dbReference>
<evidence type="ECO:0000313" key="10">
    <source>
        <dbReference type="EMBL" id="NOJ71591.1"/>
    </source>
</evidence>
<dbReference type="Pfam" id="PF05504">
    <property type="entry name" value="Spore_GerAC"/>
    <property type="match status" value="1"/>
</dbReference>
<dbReference type="PANTHER" id="PTHR35789:SF1">
    <property type="entry name" value="SPORE GERMINATION PROTEIN B3"/>
    <property type="match status" value="1"/>
</dbReference>
<evidence type="ECO:0000256" key="3">
    <source>
        <dbReference type="ARBA" id="ARBA00022544"/>
    </source>
</evidence>
<dbReference type="InterPro" id="IPR008844">
    <property type="entry name" value="Spore_GerAC-like"/>
</dbReference>
<evidence type="ECO:0000256" key="4">
    <source>
        <dbReference type="ARBA" id="ARBA00022729"/>
    </source>
</evidence>
<dbReference type="PANTHER" id="PTHR35789">
    <property type="entry name" value="SPORE GERMINATION PROTEIN B3"/>
    <property type="match status" value="1"/>
</dbReference>